<keyword evidence="4 7" id="KW-1133">Transmembrane helix</keyword>
<evidence type="ECO:0000256" key="3">
    <source>
        <dbReference type="ARBA" id="ARBA00022692"/>
    </source>
</evidence>
<dbReference type="AlphaFoldDB" id="A0A1E2V9B7"/>
<evidence type="ECO:0000256" key="7">
    <source>
        <dbReference type="SAM" id="Phobius"/>
    </source>
</evidence>
<dbReference type="GO" id="GO:0015499">
    <property type="term" value="F:formate transmembrane transporter activity"/>
    <property type="evidence" value="ECO:0007669"/>
    <property type="project" value="TreeGrafter"/>
</dbReference>
<name>A0A1E2V9B7_9GAMM</name>
<feature type="transmembrane region" description="Helical" evidence="7">
    <location>
        <begin position="157"/>
        <end position="176"/>
    </location>
</feature>
<feature type="transmembrane region" description="Helical" evidence="7">
    <location>
        <begin position="28"/>
        <end position="51"/>
    </location>
</feature>
<gene>
    <name evidence="8" type="ORF">BFW38_08410</name>
</gene>
<evidence type="ECO:0000256" key="2">
    <source>
        <dbReference type="ARBA" id="ARBA00022448"/>
    </source>
</evidence>
<dbReference type="STRING" id="197479.BFW38_08410"/>
<comment type="similarity">
    <text evidence="6">Belongs to the FNT transporter (TC 1.A.16) family.</text>
</comment>
<evidence type="ECO:0000256" key="4">
    <source>
        <dbReference type="ARBA" id="ARBA00022989"/>
    </source>
</evidence>
<dbReference type="Proteomes" id="UP000094291">
    <property type="component" value="Unassembled WGS sequence"/>
</dbReference>
<proteinExistence type="inferred from homology"/>
<dbReference type="OrthoDB" id="9786493at2"/>
<feature type="transmembrane region" description="Helical" evidence="7">
    <location>
        <begin position="188"/>
        <end position="216"/>
    </location>
</feature>
<feature type="transmembrane region" description="Helical" evidence="7">
    <location>
        <begin position="63"/>
        <end position="84"/>
    </location>
</feature>
<dbReference type="GO" id="GO:0005886">
    <property type="term" value="C:plasma membrane"/>
    <property type="evidence" value="ECO:0007669"/>
    <property type="project" value="TreeGrafter"/>
</dbReference>
<dbReference type="Pfam" id="PF01226">
    <property type="entry name" value="Form_Nir_trans"/>
    <property type="match status" value="1"/>
</dbReference>
<evidence type="ECO:0000313" key="8">
    <source>
        <dbReference type="EMBL" id="ODC03567.1"/>
    </source>
</evidence>
<comment type="subcellular location">
    <subcellularLocation>
        <location evidence="1">Membrane</location>
        <topology evidence="1">Multi-pass membrane protein</topology>
    </subcellularLocation>
</comment>
<keyword evidence="2" id="KW-0813">Transport</keyword>
<keyword evidence="5 7" id="KW-0472">Membrane</keyword>
<dbReference type="EMBL" id="MDTQ01000001">
    <property type="protein sequence ID" value="ODC03567.1"/>
    <property type="molecule type" value="Genomic_DNA"/>
</dbReference>
<reference evidence="8 9" key="1">
    <citation type="submission" date="2016-08" db="EMBL/GenBank/DDBJ databases">
        <authorList>
            <person name="Seilhamer J.J."/>
        </authorList>
    </citation>
    <scope>NUCLEOTIDE SEQUENCE [LARGE SCALE GENOMIC DNA]</scope>
    <source>
        <strain evidence="8 9">PH27A</strain>
    </source>
</reference>
<evidence type="ECO:0000256" key="1">
    <source>
        <dbReference type="ARBA" id="ARBA00004141"/>
    </source>
</evidence>
<dbReference type="PANTHER" id="PTHR30520">
    <property type="entry name" value="FORMATE TRANSPORTER-RELATED"/>
    <property type="match status" value="1"/>
</dbReference>
<evidence type="ECO:0000313" key="9">
    <source>
        <dbReference type="Proteomes" id="UP000094291"/>
    </source>
</evidence>
<feature type="transmembrane region" description="Helical" evidence="7">
    <location>
        <begin position="105"/>
        <end position="127"/>
    </location>
</feature>
<dbReference type="InterPro" id="IPR023271">
    <property type="entry name" value="Aquaporin-like"/>
</dbReference>
<evidence type="ECO:0000256" key="6">
    <source>
        <dbReference type="ARBA" id="ARBA00049660"/>
    </source>
</evidence>
<sequence>MAFNTPQETAQIAVNAGVKKHQTPLLPLMILGFLSGAFIAIGFLLDIRVIGTMPAEWGSLKSFLGAAVFPVGLVLTLLAGGELLTGNMMALPMALFSRRIGVMDLVRNWVLVTIANFIGSVAVAWFFGHYLGLTEGAFLKTTVAIAQHKVAADFGHAFVSGIGCNWLVCLGVWLCWASKDFIGKILGIWFPVMAFVAIGFQHVVANMFVVPAAIFAGEVTWAQYLPNFVAVFFGNAVGGAIFVGLAYYLAYLPAAKAEPAQHNDLGAQQAVQKA</sequence>
<dbReference type="PANTHER" id="PTHR30520:SF6">
    <property type="entry name" value="FORMATE_NITRATE FAMILY TRANSPORTER (EUROFUNG)"/>
    <property type="match status" value="1"/>
</dbReference>
<dbReference type="FunFam" id="1.20.1080.10:FF:000011">
    <property type="entry name" value="Formate family transporter"/>
    <property type="match status" value="1"/>
</dbReference>
<dbReference type="Gene3D" id="1.20.1080.10">
    <property type="entry name" value="Glycerol uptake facilitator protein"/>
    <property type="match status" value="1"/>
</dbReference>
<comment type="caution">
    <text evidence="8">The sequence shown here is derived from an EMBL/GenBank/DDBJ whole genome shotgun (WGS) entry which is preliminary data.</text>
</comment>
<evidence type="ECO:0000256" key="5">
    <source>
        <dbReference type="ARBA" id="ARBA00023136"/>
    </source>
</evidence>
<keyword evidence="9" id="KW-1185">Reference proteome</keyword>
<keyword evidence="3 7" id="KW-0812">Transmembrane</keyword>
<feature type="transmembrane region" description="Helical" evidence="7">
    <location>
        <begin position="228"/>
        <end position="250"/>
    </location>
</feature>
<protein>
    <submittedName>
        <fullName evidence="8">Formate/nitrite transporter</fullName>
    </submittedName>
</protein>
<dbReference type="InterPro" id="IPR000292">
    <property type="entry name" value="For/NO2_transpt"/>
</dbReference>
<organism evidence="8 9">
    <name type="scientific">Terasakiispira papahanaumokuakeensis</name>
    <dbReference type="NCBI Taxonomy" id="197479"/>
    <lineage>
        <taxon>Bacteria</taxon>
        <taxon>Pseudomonadati</taxon>
        <taxon>Pseudomonadota</taxon>
        <taxon>Gammaproteobacteria</taxon>
        <taxon>Oceanospirillales</taxon>
        <taxon>Terasakiispira</taxon>
    </lineage>
</organism>
<accession>A0A1E2V9B7</accession>